<name>A0A6J7G0B1_9ZZZZ</name>
<feature type="domain" description="Beta-ketoacyl-[acyl-carrier-protein] synthase III C-terminal" evidence="3">
    <location>
        <begin position="208"/>
        <end position="286"/>
    </location>
</feature>
<proteinExistence type="predicted"/>
<keyword evidence="1" id="KW-0808">Transferase</keyword>
<dbReference type="Pfam" id="PF08541">
    <property type="entry name" value="ACP_syn_III_C"/>
    <property type="match status" value="1"/>
</dbReference>
<evidence type="ECO:0000256" key="1">
    <source>
        <dbReference type="ARBA" id="ARBA00022679"/>
    </source>
</evidence>
<evidence type="ECO:0000313" key="4">
    <source>
        <dbReference type="EMBL" id="CAB4725523.1"/>
    </source>
</evidence>
<dbReference type="Gene3D" id="3.40.47.10">
    <property type="match status" value="1"/>
</dbReference>
<gene>
    <name evidence="4" type="ORF">UFOPK2683_00953</name>
    <name evidence="5" type="ORF">UFOPK3605_00331</name>
    <name evidence="6" type="ORF">UFOPK3897_01176</name>
    <name evidence="7" type="ORF">UFOPK4121_01262</name>
</gene>
<evidence type="ECO:0000259" key="2">
    <source>
        <dbReference type="Pfam" id="PF01796"/>
    </source>
</evidence>
<sequence>MYALGMRGILDLAAYVPYWRLNRSEIRATFGSGGGKGTRAVASFDEDTTTIGTEAARLLGSVSPSSLWFATVSPAYLDKTNATTIHAALRFDSDVTALDWGGSIRSGVGALMTALRGNDPVLVVTADIRDGLPTSADESSGGDAAAAIMVGSDSEGPLLAEVLGMGSATEEFIDRWRLPGDRRSKVWEERFGETRYVPLGEEAWNAGLKDAGITAAEIDQVIITSSHARSVRAISSRLGVEADKIALDYSETIGYTGSAHAGLALTGLLETVGAQKTIALLSLADGADVLVLRTTDAITKRKPVRSVATQIEARADVAYGKFLSWREWVTLEPPRRPEPGRISASISSRREDWKYGFVGSRDRTSNAFHLPPARVSMKGGAVDDMDPAPMAAEIGTIATFTIDRIAYSPSPPIVFAVIDFEGGGRTAVEMCDVDAESLKMGDRVEMTFRRLFTSDGIHNYFWKARPVRDGVAK</sequence>
<protein>
    <submittedName>
        <fullName evidence="5">Unannotated protein</fullName>
    </submittedName>
</protein>
<dbReference type="EMBL" id="CAFBMM010000007">
    <property type="protein sequence ID" value="CAB4898260.1"/>
    <property type="molecule type" value="Genomic_DNA"/>
</dbReference>
<evidence type="ECO:0000313" key="6">
    <source>
        <dbReference type="EMBL" id="CAB4982085.1"/>
    </source>
</evidence>
<dbReference type="EMBL" id="CAFBOF010000028">
    <property type="protein sequence ID" value="CAB4982085.1"/>
    <property type="molecule type" value="Genomic_DNA"/>
</dbReference>
<feature type="domain" description="ChsH2 C-terminal OB-fold" evidence="2">
    <location>
        <begin position="393"/>
        <end position="449"/>
    </location>
</feature>
<dbReference type="InterPro" id="IPR016039">
    <property type="entry name" value="Thiolase-like"/>
</dbReference>
<dbReference type="GO" id="GO:0016746">
    <property type="term" value="F:acyltransferase activity"/>
    <property type="evidence" value="ECO:0007669"/>
    <property type="project" value="InterPro"/>
</dbReference>
<dbReference type="EMBL" id="CAFBPQ010000047">
    <property type="protein sequence ID" value="CAB5029891.1"/>
    <property type="molecule type" value="Genomic_DNA"/>
</dbReference>
<dbReference type="AlphaFoldDB" id="A0A6J7G0B1"/>
<evidence type="ECO:0000313" key="5">
    <source>
        <dbReference type="EMBL" id="CAB4898260.1"/>
    </source>
</evidence>
<dbReference type="InterPro" id="IPR012340">
    <property type="entry name" value="NA-bd_OB-fold"/>
</dbReference>
<reference evidence="5" key="1">
    <citation type="submission" date="2020-05" db="EMBL/GenBank/DDBJ databases">
        <authorList>
            <person name="Chiriac C."/>
            <person name="Salcher M."/>
            <person name="Ghai R."/>
            <person name="Kavagutti S V."/>
        </authorList>
    </citation>
    <scope>NUCLEOTIDE SEQUENCE</scope>
</reference>
<dbReference type="InterPro" id="IPR002878">
    <property type="entry name" value="ChsH2_C"/>
</dbReference>
<evidence type="ECO:0000313" key="7">
    <source>
        <dbReference type="EMBL" id="CAB5029891.1"/>
    </source>
</evidence>
<dbReference type="SUPFAM" id="SSF50249">
    <property type="entry name" value="Nucleic acid-binding proteins"/>
    <property type="match status" value="1"/>
</dbReference>
<dbReference type="EMBL" id="CAEZYK010000049">
    <property type="protein sequence ID" value="CAB4725523.1"/>
    <property type="molecule type" value="Genomic_DNA"/>
</dbReference>
<evidence type="ECO:0000259" key="3">
    <source>
        <dbReference type="Pfam" id="PF08541"/>
    </source>
</evidence>
<accession>A0A6J7G0B1</accession>
<dbReference type="InterPro" id="IPR013747">
    <property type="entry name" value="ACP_syn_III_C"/>
</dbReference>
<dbReference type="SUPFAM" id="SSF53901">
    <property type="entry name" value="Thiolase-like"/>
    <property type="match status" value="2"/>
</dbReference>
<dbReference type="Pfam" id="PF01796">
    <property type="entry name" value="OB_ChsH2_C"/>
    <property type="match status" value="1"/>
</dbReference>
<organism evidence="5">
    <name type="scientific">freshwater metagenome</name>
    <dbReference type="NCBI Taxonomy" id="449393"/>
    <lineage>
        <taxon>unclassified sequences</taxon>
        <taxon>metagenomes</taxon>
        <taxon>ecological metagenomes</taxon>
    </lineage>
</organism>